<organism evidence="4 5">
    <name type="scientific">Georhizobium profundi</name>
    <dbReference type="NCBI Taxonomy" id="2341112"/>
    <lineage>
        <taxon>Bacteria</taxon>
        <taxon>Pseudomonadati</taxon>
        <taxon>Pseudomonadota</taxon>
        <taxon>Alphaproteobacteria</taxon>
        <taxon>Hyphomicrobiales</taxon>
        <taxon>Rhizobiaceae</taxon>
        <taxon>Georhizobium</taxon>
    </lineage>
</organism>
<evidence type="ECO:0000313" key="4">
    <source>
        <dbReference type="EMBL" id="AZN71795.1"/>
    </source>
</evidence>
<proteinExistence type="predicted"/>
<feature type="region of interest" description="Disordered" evidence="1">
    <location>
        <begin position="166"/>
        <end position="195"/>
    </location>
</feature>
<evidence type="ECO:0000259" key="3">
    <source>
        <dbReference type="Pfam" id="PF09832"/>
    </source>
</evidence>
<name>A0A3Q8XR76_9HYPH</name>
<feature type="signal peptide" evidence="2">
    <location>
        <begin position="1"/>
        <end position="28"/>
    </location>
</feature>
<keyword evidence="5" id="KW-1185">Reference proteome</keyword>
<dbReference type="AlphaFoldDB" id="A0A3Q8XR76"/>
<dbReference type="EMBL" id="CP032509">
    <property type="protein sequence ID" value="AZN71795.1"/>
    <property type="molecule type" value="Genomic_DNA"/>
</dbReference>
<sequence>MAISNGLFRGAGAAALIAFALAGGTAHAQEQLSDSHRAAARAAIAALGATDQFDQILPGTAEQLKAALIQSTPNFEAEISSTIDDVAVSLASRRGDLEREAAEIYARTFTEEELNAITEFYTSPAGLKLLENGITVTQELMRSAEIWATGISRDLAVEADAALEQRLGDQAPTAEDAGIDPETGTVADPAATPAQ</sequence>
<dbReference type="InterPro" id="IPR018637">
    <property type="entry name" value="DUF2059"/>
</dbReference>
<dbReference type="Proteomes" id="UP000268192">
    <property type="component" value="Chromosome"/>
</dbReference>
<dbReference type="Pfam" id="PF09832">
    <property type="entry name" value="DUF2059"/>
    <property type="match status" value="1"/>
</dbReference>
<evidence type="ECO:0000313" key="5">
    <source>
        <dbReference type="Proteomes" id="UP000268192"/>
    </source>
</evidence>
<evidence type="ECO:0000256" key="2">
    <source>
        <dbReference type="SAM" id="SignalP"/>
    </source>
</evidence>
<gene>
    <name evidence="4" type="ORF">D5400_11395</name>
</gene>
<feature type="domain" description="DUF2059" evidence="3">
    <location>
        <begin position="96"/>
        <end position="153"/>
    </location>
</feature>
<keyword evidence="2" id="KW-0732">Signal</keyword>
<dbReference type="KEGG" id="abaw:D5400_11395"/>
<dbReference type="OrthoDB" id="5510290at2"/>
<evidence type="ECO:0000256" key="1">
    <source>
        <dbReference type="SAM" id="MobiDB-lite"/>
    </source>
</evidence>
<feature type="chain" id="PRO_5018547299" evidence="2">
    <location>
        <begin position="29"/>
        <end position="195"/>
    </location>
</feature>
<protein>
    <submittedName>
        <fullName evidence="4">DUF2059 domain-containing protein</fullName>
    </submittedName>
</protein>
<accession>A0A3Q8XR76</accession>
<reference evidence="4 5" key="1">
    <citation type="submission" date="2018-09" db="EMBL/GenBank/DDBJ databases">
        <title>Marinorhizobium profundi gen. nov., sp. nov., isolated from a deep-sea sediment sample from the New Britain Trench and proposal of Marinorhizobiaceae fam. nov. in the order Rhizobiales of the class Alphaproteobacteria.</title>
        <authorList>
            <person name="Cao J."/>
        </authorList>
    </citation>
    <scope>NUCLEOTIDE SEQUENCE [LARGE SCALE GENOMIC DNA]</scope>
    <source>
        <strain evidence="4 5">WS11</strain>
    </source>
</reference>
<dbReference type="RefSeq" id="WP_126010114.1">
    <property type="nucleotide sequence ID" value="NZ_CP032509.1"/>
</dbReference>